<comment type="caution">
    <text evidence="3">The sequence shown here is derived from an EMBL/GenBank/DDBJ whole genome shotgun (WGS) entry which is preliminary data.</text>
</comment>
<comment type="function">
    <text evidence="2">Adapter protein required for efficient degradation of Spx by ClpXP under non-stress conditions. Interaction with Spx stabilizes Spx and exposes the C-terminus of Spx for recognition and proteolysis by ClpXP.</text>
</comment>
<evidence type="ECO:0000313" key="4">
    <source>
        <dbReference type="Proteomes" id="UP001341820"/>
    </source>
</evidence>
<comment type="subunit">
    <text evidence="2">Interacts with Spx.</text>
</comment>
<keyword evidence="1 2" id="KW-0963">Cytoplasm</keyword>
<dbReference type="Gene3D" id="3.40.30.10">
    <property type="entry name" value="Glutaredoxin"/>
    <property type="match status" value="1"/>
</dbReference>
<evidence type="ECO:0000256" key="2">
    <source>
        <dbReference type="HAMAP-Rule" id="MF_02245"/>
    </source>
</evidence>
<dbReference type="PANTHER" id="PTHR13887">
    <property type="entry name" value="GLUTATHIONE S-TRANSFERASE KAPPA"/>
    <property type="match status" value="1"/>
</dbReference>
<dbReference type="RefSeq" id="WP_144559274.1">
    <property type="nucleotide sequence ID" value="NZ_CP042163.1"/>
</dbReference>
<dbReference type="HAMAP" id="MF_02245">
    <property type="entry name" value="Adapter_SpxH"/>
    <property type="match status" value="1"/>
</dbReference>
<dbReference type="InterPro" id="IPR036249">
    <property type="entry name" value="Thioredoxin-like_sf"/>
</dbReference>
<dbReference type="EMBL" id="JAROAS010000006">
    <property type="protein sequence ID" value="MED4127575.1"/>
    <property type="molecule type" value="Genomic_DNA"/>
</dbReference>
<organism evidence="3 4">
    <name type="scientific">Shouchella miscanthi</name>
    <dbReference type="NCBI Taxonomy" id="2598861"/>
    <lineage>
        <taxon>Bacteria</taxon>
        <taxon>Bacillati</taxon>
        <taxon>Bacillota</taxon>
        <taxon>Bacilli</taxon>
        <taxon>Bacillales</taxon>
        <taxon>Bacillaceae</taxon>
        <taxon>Shouchella</taxon>
    </lineage>
</organism>
<dbReference type="SUPFAM" id="SSF52833">
    <property type="entry name" value="Thioredoxin-like"/>
    <property type="match status" value="1"/>
</dbReference>
<dbReference type="Pfam" id="PF13743">
    <property type="entry name" value="Thioredoxin_5"/>
    <property type="match status" value="1"/>
</dbReference>
<keyword evidence="4" id="KW-1185">Reference proteome</keyword>
<dbReference type="Gene3D" id="1.10.472.60">
    <property type="entry name" value="putative protein disulfide isomerase domain"/>
    <property type="match status" value="1"/>
</dbReference>
<gene>
    <name evidence="2" type="primary">spxH</name>
    <name evidence="3" type="ORF">P5F74_05460</name>
</gene>
<comment type="subcellular location">
    <subcellularLocation>
        <location evidence="2">Cytoplasm</location>
    </subcellularLocation>
</comment>
<name>A0ABU6NK09_9BACI</name>
<reference evidence="3 4" key="1">
    <citation type="submission" date="2023-03" db="EMBL/GenBank/DDBJ databases">
        <title>Bacillus Genome Sequencing.</title>
        <authorList>
            <person name="Dunlap C."/>
        </authorList>
    </citation>
    <scope>NUCLEOTIDE SEQUENCE [LARGE SCALE GENOMIC DNA]</scope>
    <source>
        <strain evidence="3 4">B-4107</strain>
    </source>
</reference>
<comment type="similarity">
    <text evidence="2">Belongs to the SpxH family.</text>
</comment>
<dbReference type="InterPro" id="IPR046404">
    <property type="entry name" value="Adapter_SpxH"/>
</dbReference>
<proteinExistence type="inferred from homology"/>
<protein>
    <recommendedName>
        <fullName evidence="2">ClpXP adapter protein SpxH</fullName>
    </recommendedName>
</protein>
<dbReference type="Proteomes" id="UP001341820">
    <property type="component" value="Unassembled WGS sequence"/>
</dbReference>
<dbReference type="PANTHER" id="PTHR13887:SF47">
    <property type="entry name" value="CLPXP ADAPTER PROTEIN SPXH"/>
    <property type="match status" value="1"/>
</dbReference>
<evidence type="ECO:0000313" key="3">
    <source>
        <dbReference type="EMBL" id="MED4127575.1"/>
    </source>
</evidence>
<sequence length="297" mass="34035">MNLKRHSFEECNQEMGICGISDSREQLPLKKPIEIYFFIDPLCHDCWTIEPIIKKFQIEYGHYFKVRILLAGKLSYWNAFNRSLKKKSKQETQLDPTMCCAGKVELNKMDINPYNAYIAVKAAELQGPRAGLRFLRKLREALFLRKCNVTDEAILKQCSREAGLDVDVFLDDLHSATATKALQCDIQTTSEMDVESVPSLVFFNGNSEEAGIKISGHYPYHIYVQLLEDMLGFTPERASHPNLEAFLCHYGFLATSEIATVLDKSPEEVERSLKSLMLQQKVEAVPFKYGTFWKWIA</sequence>
<evidence type="ECO:0000256" key="1">
    <source>
        <dbReference type="ARBA" id="ARBA00022490"/>
    </source>
</evidence>
<dbReference type="CDD" id="cd03025">
    <property type="entry name" value="DsbA_FrnE_like"/>
    <property type="match status" value="1"/>
</dbReference>
<accession>A0ABU6NK09</accession>